<evidence type="ECO:0000313" key="3">
    <source>
        <dbReference type="Proteomes" id="UP000190857"/>
    </source>
</evidence>
<reference evidence="2 3" key="1">
    <citation type="submission" date="2017-02" db="EMBL/GenBank/DDBJ databases">
        <authorList>
            <person name="Peterson S.W."/>
        </authorList>
    </citation>
    <scope>NUCLEOTIDE SEQUENCE [LARGE SCALE GENOMIC DNA]</scope>
    <source>
        <strain evidence="2 3">VKM Ac-2059</strain>
    </source>
</reference>
<protein>
    <submittedName>
        <fullName evidence="2">NAD(P)H-binding</fullName>
    </submittedName>
</protein>
<dbReference type="SUPFAM" id="SSF51735">
    <property type="entry name" value="NAD(P)-binding Rossmann-fold domains"/>
    <property type="match status" value="1"/>
</dbReference>
<proteinExistence type="predicted"/>
<dbReference type="Proteomes" id="UP000190857">
    <property type="component" value="Unassembled WGS sequence"/>
</dbReference>
<dbReference type="AlphaFoldDB" id="A0A1T5I988"/>
<organism evidence="2 3">
    <name type="scientific">Okibacterium fritillariae</name>
    <dbReference type="NCBI Taxonomy" id="123320"/>
    <lineage>
        <taxon>Bacteria</taxon>
        <taxon>Bacillati</taxon>
        <taxon>Actinomycetota</taxon>
        <taxon>Actinomycetes</taxon>
        <taxon>Micrococcales</taxon>
        <taxon>Microbacteriaceae</taxon>
        <taxon>Okibacterium</taxon>
    </lineage>
</organism>
<dbReference type="PANTHER" id="PTHR15020">
    <property type="entry name" value="FLAVIN REDUCTASE-RELATED"/>
    <property type="match status" value="1"/>
</dbReference>
<feature type="domain" description="NAD(P)-binding" evidence="1">
    <location>
        <begin position="7"/>
        <end position="199"/>
    </location>
</feature>
<gene>
    <name evidence="2" type="ORF">SAMN06309945_0089</name>
</gene>
<dbReference type="STRING" id="123320.SAMN06309945_0089"/>
<sequence length="227" mass="23855">MTVIIAGGHGKIAQLLERRLADAGQEVVGIIRNPDHAADLEKAGAKALVLDLESIDAETLAKHLQGADAVVFAAGGGAKSGAERKMTVDRDGAILLADAAEKAGVDRYVIISAMSVDGFDVEKSTLPVDDNDDAAVWEVYRRAKSEADADIRSRDFDWTIVRPGALTDDAGTGQITTGATVDRGEIPRADVAEIVATAILEGTAVRTQFEVISGETPISDALAEIKY</sequence>
<dbReference type="Gene3D" id="3.40.50.720">
    <property type="entry name" value="NAD(P)-binding Rossmann-like Domain"/>
    <property type="match status" value="1"/>
</dbReference>
<dbReference type="RefSeq" id="WP_079726346.1">
    <property type="nucleotide sequence ID" value="NZ_FUZP01000001.1"/>
</dbReference>
<name>A0A1T5I988_9MICO</name>
<evidence type="ECO:0000313" key="2">
    <source>
        <dbReference type="EMBL" id="SKC35593.1"/>
    </source>
</evidence>
<keyword evidence="3" id="KW-1185">Reference proteome</keyword>
<dbReference type="InterPro" id="IPR016040">
    <property type="entry name" value="NAD(P)-bd_dom"/>
</dbReference>
<accession>A0A1T5I988</accession>
<dbReference type="CDD" id="cd05243">
    <property type="entry name" value="SDR_a5"/>
    <property type="match status" value="1"/>
</dbReference>
<evidence type="ECO:0000259" key="1">
    <source>
        <dbReference type="Pfam" id="PF13460"/>
    </source>
</evidence>
<dbReference type="PANTHER" id="PTHR15020:SF50">
    <property type="entry name" value="UPF0659 PROTEIN YMR090W"/>
    <property type="match status" value="1"/>
</dbReference>
<dbReference type="OrthoDB" id="4248066at2"/>
<dbReference type="EMBL" id="FUZP01000001">
    <property type="protein sequence ID" value="SKC35593.1"/>
    <property type="molecule type" value="Genomic_DNA"/>
</dbReference>
<dbReference type="Pfam" id="PF13460">
    <property type="entry name" value="NAD_binding_10"/>
    <property type="match status" value="1"/>
</dbReference>
<dbReference type="InterPro" id="IPR036291">
    <property type="entry name" value="NAD(P)-bd_dom_sf"/>
</dbReference>